<evidence type="ECO:0000256" key="1">
    <source>
        <dbReference type="SAM" id="MobiDB-lite"/>
    </source>
</evidence>
<sequence length="217" mass="23870">FVGAACPSWEEYKHGVCWGCQHTLCATMGFHARPLHIHTPSTPRDNKQDTSSGSHIPNTINNFSSMDMSAAAQNISGMENRKDSGRQSSVEPEESSVKVFLGTSPQAPFCGEQYRVSVVTALTPASLRSGGDLARFTVTLQGHRGQYTIPAPQRPTFVEAGGRMSWLGFTPSLGHLHALQVEYEKDHGFLHALIFRFNPPTLYVDYFDIEELSTGLL</sequence>
<evidence type="ECO:0000313" key="3">
    <source>
        <dbReference type="Proteomes" id="UP001445076"/>
    </source>
</evidence>
<accession>A0AAW0Y3X5</accession>
<dbReference type="AlphaFoldDB" id="A0AAW0Y3X5"/>
<dbReference type="EMBL" id="JARKIK010000005">
    <property type="protein sequence ID" value="KAK8751513.1"/>
    <property type="molecule type" value="Genomic_DNA"/>
</dbReference>
<organism evidence="2 3">
    <name type="scientific">Cherax quadricarinatus</name>
    <name type="common">Australian red claw crayfish</name>
    <dbReference type="NCBI Taxonomy" id="27406"/>
    <lineage>
        <taxon>Eukaryota</taxon>
        <taxon>Metazoa</taxon>
        <taxon>Ecdysozoa</taxon>
        <taxon>Arthropoda</taxon>
        <taxon>Crustacea</taxon>
        <taxon>Multicrustacea</taxon>
        <taxon>Malacostraca</taxon>
        <taxon>Eumalacostraca</taxon>
        <taxon>Eucarida</taxon>
        <taxon>Decapoda</taxon>
        <taxon>Pleocyemata</taxon>
        <taxon>Astacidea</taxon>
        <taxon>Parastacoidea</taxon>
        <taxon>Parastacidae</taxon>
        <taxon>Cherax</taxon>
    </lineage>
</organism>
<gene>
    <name evidence="2" type="ORF">OTU49_008833</name>
</gene>
<keyword evidence="3" id="KW-1185">Reference proteome</keyword>
<feature type="non-terminal residue" evidence="2">
    <location>
        <position position="1"/>
    </location>
</feature>
<dbReference type="Proteomes" id="UP001445076">
    <property type="component" value="Unassembled WGS sequence"/>
</dbReference>
<feature type="region of interest" description="Disordered" evidence="1">
    <location>
        <begin position="78"/>
        <end position="97"/>
    </location>
</feature>
<proteinExistence type="predicted"/>
<feature type="region of interest" description="Disordered" evidence="1">
    <location>
        <begin position="36"/>
        <end position="62"/>
    </location>
</feature>
<protein>
    <submittedName>
        <fullName evidence="2">Uncharacterized protein</fullName>
    </submittedName>
</protein>
<name>A0AAW0Y3X5_CHEQU</name>
<evidence type="ECO:0000313" key="2">
    <source>
        <dbReference type="EMBL" id="KAK8751513.1"/>
    </source>
</evidence>
<comment type="caution">
    <text evidence="2">The sequence shown here is derived from an EMBL/GenBank/DDBJ whole genome shotgun (WGS) entry which is preliminary data.</text>
</comment>
<reference evidence="2 3" key="1">
    <citation type="journal article" date="2024" name="BMC Genomics">
        <title>Genome assembly of redclaw crayfish (Cherax quadricarinatus) provides insights into its immune adaptation and hypoxia tolerance.</title>
        <authorList>
            <person name="Liu Z."/>
            <person name="Zheng J."/>
            <person name="Li H."/>
            <person name="Fang K."/>
            <person name="Wang S."/>
            <person name="He J."/>
            <person name="Zhou D."/>
            <person name="Weng S."/>
            <person name="Chi M."/>
            <person name="Gu Z."/>
            <person name="He J."/>
            <person name="Li F."/>
            <person name="Wang M."/>
        </authorList>
    </citation>
    <scope>NUCLEOTIDE SEQUENCE [LARGE SCALE GENOMIC DNA]</scope>
    <source>
        <strain evidence="2">ZL_2023a</strain>
    </source>
</reference>
<feature type="compositionally biased region" description="Polar residues" evidence="1">
    <location>
        <begin position="39"/>
        <end position="62"/>
    </location>
</feature>